<dbReference type="EMBL" id="JAVDTF010000001">
    <property type="protein sequence ID" value="MDR6783145.1"/>
    <property type="molecule type" value="Genomic_DNA"/>
</dbReference>
<reference evidence="1" key="1">
    <citation type="submission" date="2023-07" db="EMBL/GenBank/DDBJ databases">
        <title>Sorghum-associated microbial communities from plants grown in Nebraska, USA.</title>
        <authorList>
            <person name="Schachtman D."/>
        </authorList>
    </citation>
    <scope>NUCLEOTIDE SEQUENCE</scope>
    <source>
        <strain evidence="1">2697</strain>
    </source>
</reference>
<accession>A0ACC6KUV0</accession>
<comment type="caution">
    <text evidence="1">The sequence shown here is derived from an EMBL/GenBank/DDBJ whole genome shotgun (WGS) entry which is preliminary data.</text>
</comment>
<sequence>MNSLKQCLRLSAIFIMLLLNTACKKNKALKPEDPPKKEPEKVCIPVKLETDGLILNLKYKENSNLLTAIEENNGEKTLISYTAEQKPSKLEKFKNGVLYRTVFYEKDNMQSIKRAVLFNYDHLMDGYIPQGDYRFQYNSNNLPAEIKYHNSAGNPVKLHSMTYHSSGNLTNVSILNYPDQTSTVKYTSDDRKGIAIHISKNWLFALESEHWFLSSAPNNILSYVRSGTGAEQLSFSYEYNAEGYPSKMSITRNKTVQQIKITYKELPLQSVQ</sequence>
<dbReference type="Proteomes" id="UP001246858">
    <property type="component" value="Unassembled WGS sequence"/>
</dbReference>
<protein>
    <submittedName>
        <fullName evidence="1">Uncharacterized protein</fullName>
    </submittedName>
</protein>
<name>A0ACC6KUV0_9SPHI</name>
<gene>
    <name evidence="1" type="ORF">J2X78_001697</name>
</gene>
<evidence type="ECO:0000313" key="2">
    <source>
        <dbReference type="Proteomes" id="UP001246858"/>
    </source>
</evidence>
<organism evidence="1 2">
    <name type="scientific">Pedobacter africanus</name>
    <dbReference type="NCBI Taxonomy" id="151894"/>
    <lineage>
        <taxon>Bacteria</taxon>
        <taxon>Pseudomonadati</taxon>
        <taxon>Bacteroidota</taxon>
        <taxon>Sphingobacteriia</taxon>
        <taxon>Sphingobacteriales</taxon>
        <taxon>Sphingobacteriaceae</taxon>
        <taxon>Pedobacter</taxon>
    </lineage>
</organism>
<proteinExistence type="predicted"/>
<keyword evidence="2" id="KW-1185">Reference proteome</keyword>
<evidence type="ECO:0000313" key="1">
    <source>
        <dbReference type="EMBL" id="MDR6783145.1"/>
    </source>
</evidence>